<comment type="caution">
    <text evidence="1">The sequence shown here is derived from an EMBL/GenBank/DDBJ whole genome shotgun (WGS) entry which is preliminary data.</text>
</comment>
<protein>
    <submittedName>
        <fullName evidence="1">Uncharacterized protein</fullName>
    </submittedName>
</protein>
<proteinExistence type="predicted"/>
<organism evidence="1 2">
    <name type="scientific">Spiromyces aspiralis</name>
    <dbReference type="NCBI Taxonomy" id="68401"/>
    <lineage>
        <taxon>Eukaryota</taxon>
        <taxon>Fungi</taxon>
        <taxon>Fungi incertae sedis</taxon>
        <taxon>Zoopagomycota</taxon>
        <taxon>Kickxellomycotina</taxon>
        <taxon>Kickxellomycetes</taxon>
        <taxon>Kickxellales</taxon>
        <taxon>Kickxellaceae</taxon>
        <taxon>Spiromyces</taxon>
    </lineage>
</organism>
<keyword evidence="2" id="KW-1185">Reference proteome</keyword>
<reference evidence="1" key="1">
    <citation type="submission" date="2022-06" db="EMBL/GenBank/DDBJ databases">
        <title>Phylogenomic reconstructions and comparative analyses of Kickxellomycotina fungi.</title>
        <authorList>
            <person name="Reynolds N.K."/>
            <person name="Stajich J.E."/>
            <person name="Barry K."/>
            <person name="Grigoriev I.V."/>
            <person name="Crous P."/>
            <person name="Smith M.E."/>
        </authorList>
    </citation>
    <scope>NUCLEOTIDE SEQUENCE</scope>
    <source>
        <strain evidence="1">RSA 2271</strain>
    </source>
</reference>
<sequence>MEVREHWHLKVALAPYIPSREDPNRLVPVASLKFVKQVKHFKHQAKEAAKVAVDGDDRADDKLMDALGATDLADMNDMDENDIRDELGYTIDGLPSPPMMTTKQGNPKYKPSTKHAKATRGNKRAVLKASSKRHMGMSKSGGGSHRRHH</sequence>
<evidence type="ECO:0000313" key="1">
    <source>
        <dbReference type="EMBL" id="KAJ1677171.1"/>
    </source>
</evidence>
<dbReference type="EMBL" id="JAMZIH010002873">
    <property type="protein sequence ID" value="KAJ1677171.1"/>
    <property type="molecule type" value="Genomic_DNA"/>
</dbReference>
<dbReference type="Proteomes" id="UP001145114">
    <property type="component" value="Unassembled WGS sequence"/>
</dbReference>
<name>A0ACC1HPC6_9FUNG</name>
<gene>
    <name evidence="1" type="ORF">EV182_006731</name>
</gene>
<accession>A0ACC1HPC6</accession>
<evidence type="ECO:0000313" key="2">
    <source>
        <dbReference type="Proteomes" id="UP001145114"/>
    </source>
</evidence>